<evidence type="ECO:0000313" key="4">
    <source>
        <dbReference type="EMBL" id="QRG05864.1"/>
    </source>
</evidence>
<dbReference type="PANTHER" id="PTHR16943">
    <property type="entry name" value="2-METHYLCITRATE DEHYDRATASE-RELATED"/>
    <property type="match status" value="1"/>
</dbReference>
<comment type="similarity">
    <text evidence="1">Belongs to the PrpD family.</text>
</comment>
<dbReference type="InterPro" id="IPR005656">
    <property type="entry name" value="MmgE_PrpD"/>
</dbReference>
<feature type="domain" description="MmgE/PrpD N-terminal" evidence="2">
    <location>
        <begin position="22"/>
        <end position="258"/>
    </location>
</feature>
<dbReference type="PANTHER" id="PTHR16943:SF8">
    <property type="entry name" value="2-METHYLCITRATE DEHYDRATASE"/>
    <property type="match status" value="1"/>
</dbReference>
<evidence type="ECO:0000313" key="5">
    <source>
        <dbReference type="Proteomes" id="UP000596427"/>
    </source>
</evidence>
<sequence length="475" mass="49637">MQAETNPSVHDKPAAIQPLTRDLGAFVAAQPADAIPPAAIAMAKRGIIDCIGVMIAGEQEPPVRILRDTLLAGAGGAADASLLFTEQRVPALLAAWVNGTAAHAHDFDDVGVGMRGHPSAVLAPAVLAAAQALGRSGREALAAYVTGYEVWADLARRDRDYLHLKGWHPTAVFGTVAAAAAAARLHRLDPARAAHAIGISASQAAGLMSNFGSMTKPLHAGQAAHAGLLAARLAAAGFTASADAIEHPRGFLAALSPAGAVDRASPVQAGTRWRIVDGLNIKRYPVCYFAHRAIDAMLLLADDLALAPDAIAAVTVRISRTHAELLHNHQPTTPLEAKFSAEFAMAAAIIARDVGLAELREDFVQRADVQALLRRVAVAPTDEEDPAQPGYAPFDRVEVQLVDGRTLLSPPVRRPQGHAERPLTDAQLGAKFLANLAFSGRTADGARHLLGALEALETLHDLNALPLPPAGAVTD</sequence>
<proteinExistence type="inferred from homology"/>
<protein>
    <submittedName>
        <fullName evidence="4">MmgE/PrpD family protein</fullName>
    </submittedName>
</protein>
<dbReference type="EMBL" id="CP063362">
    <property type="protein sequence ID" value="QRG05864.1"/>
    <property type="molecule type" value="Genomic_DNA"/>
</dbReference>
<evidence type="ECO:0000259" key="2">
    <source>
        <dbReference type="Pfam" id="PF03972"/>
    </source>
</evidence>
<gene>
    <name evidence="4" type="ORF">EZH22_22980</name>
</gene>
<dbReference type="Pfam" id="PF03972">
    <property type="entry name" value="MmgE_PrpD_N"/>
    <property type="match status" value="1"/>
</dbReference>
<dbReference type="KEGG" id="xdi:EZH22_22980"/>
<dbReference type="SUPFAM" id="SSF103378">
    <property type="entry name" value="2-methylcitrate dehydratase PrpD"/>
    <property type="match status" value="1"/>
</dbReference>
<accession>A0A974PLP8</accession>
<dbReference type="InterPro" id="IPR042188">
    <property type="entry name" value="MmgE/PrpD_sf_2"/>
</dbReference>
<dbReference type="Proteomes" id="UP000596427">
    <property type="component" value="Chromosome"/>
</dbReference>
<evidence type="ECO:0000256" key="1">
    <source>
        <dbReference type="ARBA" id="ARBA00006174"/>
    </source>
</evidence>
<organism evidence="4 5">
    <name type="scientific">Xanthobacter dioxanivorans</name>
    <dbReference type="NCBI Taxonomy" id="2528964"/>
    <lineage>
        <taxon>Bacteria</taxon>
        <taxon>Pseudomonadati</taxon>
        <taxon>Pseudomonadota</taxon>
        <taxon>Alphaproteobacteria</taxon>
        <taxon>Hyphomicrobiales</taxon>
        <taxon>Xanthobacteraceae</taxon>
        <taxon>Xanthobacter</taxon>
    </lineage>
</organism>
<dbReference type="InterPro" id="IPR036148">
    <property type="entry name" value="MmgE/PrpD_sf"/>
</dbReference>
<dbReference type="InterPro" id="IPR045336">
    <property type="entry name" value="MmgE_PrpD_N"/>
</dbReference>
<keyword evidence="5" id="KW-1185">Reference proteome</keyword>
<name>A0A974PLP8_9HYPH</name>
<dbReference type="GO" id="GO:0016829">
    <property type="term" value="F:lyase activity"/>
    <property type="evidence" value="ECO:0007669"/>
    <property type="project" value="InterPro"/>
</dbReference>
<dbReference type="Pfam" id="PF19305">
    <property type="entry name" value="MmgE_PrpD_C"/>
    <property type="match status" value="1"/>
</dbReference>
<dbReference type="InterPro" id="IPR042183">
    <property type="entry name" value="MmgE/PrpD_sf_1"/>
</dbReference>
<dbReference type="Gene3D" id="3.30.1330.120">
    <property type="entry name" value="2-methylcitrate dehydratase PrpD"/>
    <property type="match status" value="1"/>
</dbReference>
<reference evidence="4 5" key="1">
    <citation type="submission" date="2020-10" db="EMBL/GenBank/DDBJ databases">
        <title>Degradation of 1,4-Dioxane by Xanthobacter sp. YN2, via a Novel Group-2 Soluble Di-Iron Monooxygenase.</title>
        <authorList>
            <person name="Ma F."/>
            <person name="Wang Y."/>
            <person name="Yang J."/>
            <person name="Guo H."/>
            <person name="Su D."/>
            <person name="Yu L."/>
        </authorList>
    </citation>
    <scope>NUCLEOTIDE SEQUENCE [LARGE SCALE GENOMIC DNA]</scope>
    <source>
        <strain evidence="4 5">YN2</strain>
    </source>
</reference>
<dbReference type="RefSeq" id="WP_203192738.1">
    <property type="nucleotide sequence ID" value="NZ_CP063362.1"/>
</dbReference>
<dbReference type="AlphaFoldDB" id="A0A974PLP8"/>
<evidence type="ECO:0000259" key="3">
    <source>
        <dbReference type="Pfam" id="PF19305"/>
    </source>
</evidence>
<feature type="domain" description="MmgE/PrpD C-terminal" evidence="3">
    <location>
        <begin position="284"/>
        <end position="441"/>
    </location>
</feature>
<dbReference type="InterPro" id="IPR045337">
    <property type="entry name" value="MmgE_PrpD_C"/>
</dbReference>
<dbReference type="Gene3D" id="1.10.4100.10">
    <property type="entry name" value="2-methylcitrate dehydratase PrpD"/>
    <property type="match status" value="1"/>
</dbReference>